<dbReference type="Proteomes" id="UP000030302">
    <property type="component" value="Chromosome"/>
</dbReference>
<sequence>MQPWRFTNAGRSTRSCSAFLAIRRGFDMVWGRFQWISRKCNMVKLRFDYS</sequence>
<accession>A0A0A1F9M1</accession>
<gene>
    <name evidence="1" type="ORF">LT85_1196</name>
</gene>
<evidence type="ECO:0000313" key="1">
    <source>
        <dbReference type="EMBL" id="AIY40354.1"/>
    </source>
</evidence>
<organism evidence="1 2">
    <name type="scientific">Collimonas arenae</name>
    <dbReference type="NCBI Taxonomy" id="279058"/>
    <lineage>
        <taxon>Bacteria</taxon>
        <taxon>Pseudomonadati</taxon>
        <taxon>Pseudomonadota</taxon>
        <taxon>Betaproteobacteria</taxon>
        <taxon>Burkholderiales</taxon>
        <taxon>Oxalobacteraceae</taxon>
        <taxon>Collimonas</taxon>
    </lineage>
</organism>
<keyword evidence="2" id="KW-1185">Reference proteome</keyword>
<evidence type="ECO:0000313" key="2">
    <source>
        <dbReference type="Proteomes" id="UP000030302"/>
    </source>
</evidence>
<proteinExistence type="predicted"/>
<reference evidence="2" key="1">
    <citation type="journal article" date="2014" name="Soil Biol. Biochem.">
        <title>Structure and function of bacterial communities in ageing soils: Insights from the Mendocino ecological staircase.</title>
        <authorList>
            <person name="Uroz S."/>
            <person name="Tech J.J."/>
            <person name="Sawaya N.A."/>
            <person name="Frey-Klett P."/>
            <person name="Leveau J.H.J."/>
        </authorList>
    </citation>
    <scope>NUCLEOTIDE SEQUENCE [LARGE SCALE GENOMIC DNA]</scope>
    <source>
        <strain evidence="2">Cal35</strain>
    </source>
</reference>
<dbReference type="EMBL" id="CP009962">
    <property type="protein sequence ID" value="AIY40354.1"/>
    <property type="molecule type" value="Genomic_DNA"/>
</dbReference>
<dbReference type="KEGG" id="care:LT85_1196"/>
<dbReference type="HOGENOM" id="CLU_3116686_0_0_4"/>
<protein>
    <submittedName>
        <fullName evidence="1">Uncharacterized protein</fullName>
    </submittedName>
</protein>
<dbReference type="AlphaFoldDB" id="A0A0A1F9M1"/>
<name>A0A0A1F9M1_9BURK</name>